<name>A0A8S5TQS2_9CAUD</name>
<proteinExistence type="predicted"/>
<organism evidence="1">
    <name type="scientific">Siphoviridae sp. ctbbV81</name>
    <dbReference type="NCBI Taxonomy" id="2827900"/>
    <lineage>
        <taxon>Viruses</taxon>
        <taxon>Duplodnaviria</taxon>
        <taxon>Heunggongvirae</taxon>
        <taxon>Uroviricota</taxon>
        <taxon>Caudoviricetes</taxon>
    </lineage>
</organism>
<evidence type="ECO:0000313" key="1">
    <source>
        <dbReference type="EMBL" id="DAF65489.1"/>
    </source>
</evidence>
<protein>
    <submittedName>
        <fullName evidence="1">Uncharacterized protein</fullName>
    </submittedName>
</protein>
<dbReference type="EMBL" id="BK032878">
    <property type="protein sequence ID" value="DAF65489.1"/>
    <property type="molecule type" value="Genomic_DNA"/>
</dbReference>
<accession>A0A8S5TQS2</accession>
<reference evidence="1" key="1">
    <citation type="journal article" date="2021" name="Proc. Natl. Acad. Sci. U.S.A.">
        <title>A Catalog of Tens of Thousands of Viruses from Human Metagenomes Reveals Hidden Associations with Chronic Diseases.</title>
        <authorList>
            <person name="Tisza M.J."/>
            <person name="Buck C.B."/>
        </authorList>
    </citation>
    <scope>NUCLEOTIDE SEQUENCE</scope>
    <source>
        <strain evidence="1">CtbbV81</strain>
    </source>
</reference>
<sequence length="35" mass="4523">MRQSAMGFYFDIFYFLLYVEKKHYFKNNTFIKLRY</sequence>